<evidence type="ECO:0000256" key="2">
    <source>
        <dbReference type="ARBA" id="ARBA00023033"/>
    </source>
</evidence>
<evidence type="ECO:0000256" key="3">
    <source>
        <dbReference type="SAM" id="MobiDB-lite"/>
    </source>
</evidence>
<comment type="caution">
    <text evidence="4">The sequence shown here is derived from an EMBL/GenBank/DDBJ whole genome shotgun (WGS) entry which is preliminary data.</text>
</comment>
<name>A0A2T0JPU1_9ACTN</name>
<gene>
    <name evidence="4" type="ORF">CLV67_13617</name>
</gene>
<feature type="region of interest" description="Disordered" evidence="3">
    <location>
        <begin position="121"/>
        <end position="143"/>
    </location>
</feature>
<reference evidence="4 5" key="1">
    <citation type="submission" date="2018-03" db="EMBL/GenBank/DDBJ databases">
        <title>Genomic Encyclopedia of Archaeal and Bacterial Type Strains, Phase II (KMG-II): from individual species to whole genera.</title>
        <authorList>
            <person name="Goeker M."/>
        </authorList>
    </citation>
    <scope>NUCLEOTIDE SEQUENCE [LARGE SCALE GENOMIC DNA]</scope>
    <source>
        <strain evidence="4 5">DSM 43146</strain>
    </source>
</reference>
<dbReference type="PANTHER" id="PTHR13789:SF268">
    <property type="entry name" value="5-METHYLPHENAZINE-1-CARBOXYLATE 1-MONOOXYGENASE"/>
    <property type="match status" value="1"/>
</dbReference>
<sequence length="143" mass="15113">MVIVIAGAVMGGLATALSLHAAGFPELAVHDRADTLRPLGVGLNLLPHAVRELTELGLGERIARLGTAPGTLAYHNRHGQPIWSEPRGLDAGHRWPQLSVHRGPLRMELLAAVRERLGPDTGYKGAAGSHPDALDNRPSLSPA</sequence>
<dbReference type="PANTHER" id="PTHR13789">
    <property type="entry name" value="MONOOXYGENASE"/>
    <property type="match status" value="1"/>
</dbReference>
<keyword evidence="5" id="KW-1185">Reference proteome</keyword>
<evidence type="ECO:0008006" key="6">
    <source>
        <dbReference type="Google" id="ProtNLM"/>
    </source>
</evidence>
<keyword evidence="1" id="KW-0560">Oxidoreductase</keyword>
<dbReference type="Proteomes" id="UP000239415">
    <property type="component" value="Unassembled WGS sequence"/>
</dbReference>
<dbReference type="SUPFAM" id="SSF51905">
    <property type="entry name" value="FAD/NAD(P)-binding domain"/>
    <property type="match status" value="1"/>
</dbReference>
<dbReference type="RefSeq" id="WP_106330559.1">
    <property type="nucleotide sequence ID" value="NZ_BOMO01000169.1"/>
</dbReference>
<dbReference type="InterPro" id="IPR036188">
    <property type="entry name" value="FAD/NAD-bd_sf"/>
</dbReference>
<proteinExistence type="predicted"/>
<dbReference type="EMBL" id="PVMZ01000036">
    <property type="protein sequence ID" value="PRX09441.1"/>
    <property type="molecule type" value="Genomic_DNA"/>
</dbReference>
<dbReference type="AlphaFoldDB" id="A0A2T0JPU1"/>
<accession>A0A2T0JPU1</accession>
<evidence type="ECO:0000256" key="1">
    <source>
        <dbReference type="ARBA" id="ARBA00023002"/>
    </source>
</evidence>
<dbReference type="OrthoDB" id="3212532at2"/>
<keyword evidence="2" id="KW-0503">Monooxygenase</keyword>
<dbReference type="InterPro" id="IPR050493">
    <property type="entry name" value="FAD-dep_Monooxygenase_BioMet"/>
</dbReference>
<protein>
    <recommendedName>
        <fullName evidence="6">FAD binding domain-containing protein</fullName>
    </recommendedName>
</protein>
<dbReference type="Gene3D" id="3.50.50.60">
    <property type="entry name" value="FAD/NAD(P)-binding domain"/>
    <property type="match status" value="1"/>
</dbReference>
<dbReference type="GO" id="GO:0004497">
    <property type="term" value="F:monooxygenase activity"/>
    <property type="evidence" value="ECO:0007669"/>
    <property type="project" value="UniProtKB-KW"/>
</dbReference>
<evidence type="ECO:0000313" key="4">
    <source>
        <dbReference type="EMBL" id="PRX09441.1"/>
    </source>
</evidence>
<evidence type="ECO:0000313" key="5">
    <source>
        <dbReference type="Proteomes" id="UP000239415"/>
    </source>
</evidence>
<organism evidence="4 5">
    <name type="scientific">Actinoplanes italicus</name>
    <dbReference type="NCBI Taxonomy" id="113567"/>
    <lineage>
        <taxon>Bacteria</taxon>
        <taxon>Bacillati</taxon>
        <taxon>Actinomycetota</taxon>
        <taxon>Actinomycetes</taxon>
        <taxon>Micromonosporales</taxon>
        <taxon>Micromonosporaceae</taxon>
        <taxon>Actinoplanes</taxon>
    </lineage>
</organism>
<dbReference type="Gene3D" id="3.30.9.30">
    <property type="match status" value="1"/>
</dbReference>